<accession>A0A1D8B2L1</accession>
<dbReference type="Pfam" id="PF25548">
    <property type="entry name" value="DUF7926"/>
    <property type="match status" value="1"/>
</dbReference>
<dbReference type="OrthoDB" id="3263604at2"/>
<gene>
    <name evidence="5" type="ORF">BH719_05430</name>
</gene>
<dbReference type="EMBL" id="CP017298">
    <property type="protein sequence ID" value="AOS47373.1"/>
    <property type="molecule type" value="Genomic_DNA"/>
</dbReference>
<organism evidence="5 6">
    <name type="scientific">Pauljensenia hongkongensis</name>
    <dbReference type="NCBI Taxonomy" id="178339"/>
    <lineage>
        <taxon>Bacteria</taxon>
        <taxon>Bacillati</taxon>
        <taxon>Actinomycetota</taxon>
        <taxon>Actinomycetes</taxon>
        <taxon>Actinomycetales</taxon>
        <taxon>Actinomycetaceae</taxon>
        <taxon>Pauljensenia</taxon>
    </lineage>
</organism>
<feature type="domain" description="DUF5979" evidence="3">
    <location>
        <begin position="974"/>
        <end position="1070"/>
    </location>
</feature>
<reference evidence="5 6" key="1">
    <citation type="submission" date="2016-09" db="EMBL/GenBank/DDBJ databases">
        <title>Complete genome sequence of Actinomyces hongkongensis HKU8.</title>
        <authorList>
            <person name="Gao Y.-X."/>
            <person name="Zhou Y.-Y."/>
            <person name="Xie Y."/>
            <person name="Wang M."/>
            <person name="Wang S.-J."/>
            <person name="Shen S.-G."/>
        </authorList>
    </citation>
    <scope>NUCLEOTIDE SEQUENCE [LARGE SCALE GENOMIC DNA]</scope>
    <source>
        <strain evidence="5 6">HKU8</strain>
    </source>
</reference>
<keyword evidence="6" id="KW-1185">Reference proteome</keyword>
<evidence type="ECO:0000313" key="6">
    <source>
        <dbReference type="Proteomes" id="UP000095214"/>
    </source>
</evidence>
<dbReference type="Pfam" id="PF19407">
    <property type="entry name" value="DUF5979"/>
    <property type="match status" value="6"/>
</dbReference>
<dbReference type="Proteomes" id="UP000095214">
    <property type="component" value="Chromosome"/>
</dbReference>
<evidence type="ECO:0000256" key="1">
    <source>
        <dbReference type="SAM" id="MobiDB-lite"/>
    </source>
</evidence>
<evidence type="ECO:0000259" key="4">
    <source>
        <dbReference type="Pfam" id="PF25548"/>
    </source>
</evidence>
<feature type="domain" description="DUF5979" evidence="3">
    <location>
        <begin position="548"/>
        <end position="647"/>
    </location>
</feature>
<keyword evidence="2" id="KW-0472">Membrane</keyword>
<dbReference type="InterPro" id="IPR057686">
    <property type="entry name" value="DUF7926"/>
</dbReference>
<dbReference type="STRING" id="178339.BH719_05430"/>
<feature type="domain" description="DUF7926" evidence="4">
    <location>
        <begin position="215"/>
        <end position="396"/>
    </location>
</feature>
<proteinExistence type="predicted"/>
<dbReference type="RefSeq" id="WP_034255280.1">
    <property type="nucleotide sequence ID" value="NZ_CP017298.1"/>
</dbReference>
<keyword evidence="2" id="KW-1133">Transmembrane helix</keyword>
<evidence type="ECO:0000256" key="2">
    <source>
        <dbReference type="SAM" id="Phobius"/>
    </source>
</evidence>
<feature type="domain" description="DUF5979" evidence="3">
    <location>
        <begin position="653"/>
        <end position="743"/>
    </location>
</feature>
<dbReference type="KEGG" id="phon:BH719_05430"/>
<protein>
    <recommendedName>
        <fullName evidence="7">Peptidase</fullName>
    </recommendedName>
</protein>
<name>A0A1D8B2L1_9ACTO</name>
<dbReference type="InterPro" id="IPR046022">
    <property type="entry name" value="DUF5979"/>
</dbReference>
<feature type="domain" description="DUF5979" evidence="3">
    <location>
        <begin position="750"/>
        <end position="856"/>
    </location>
</feature>
<evidence type="ECO:0008006" key="7">
    <source>
        <dbReference type="Google" id="ProtNLM"/>
    </source>
</evidence>
<dbReference type="AlphaFoldDB" id="A0A1D8B2L1"/>
<sequence>MSTPQSGRGARRSRRGVRAALFAVLAVVLTALVPVGGAPVARAADNDSIQVVLKALRRTTPANADLPGGLRVSDTVALDFEWSLRPGAEASLKTGDSFTVSLPEPLRSRVPGHSSELRVLHGGESVAVGVCVAAPDSFTCALSDVLPSKIREGWRGVGGTASFQMSAAAATQDASLVFGVSGYPNGQALGLPGGGGIAALQRGPYSPEPLAVGMTGMSEYSKNTHYHLGFDTDRISEYYAAAGASMAFDGAAERTITLVDALGPGQRFSDPGEWVLRLKYSKGSYPQVADTVLAKGDGRAAASAEGGFAVKAVLGEAGADGQEARIELTGPWDPSTKYELEYWGSPVGSDYLEPGLTYSNRVKLVDDANGDGVEEVLVEKQVERSFVPSFSSTVKTAPAYGSFQVQKSVAGPGSALVPKDQEYTIKVDYELPLDASAYHPDEQAYPGGWAAYAPGALNPDGRSGTATMSVTQGAAAVFTGKEPSITFPKGTRVTLSEVGTDSQAPTGYRWSAPRFEVGGAATNTIEIGDGTLPVVQVTNRLEPTWGTFTVSKTLAEGSSAGAERAYTFAYSCDDPAASSGTITGVRPDGAPVASGALVRAGSSCTVREDAAEAAIDGHTLAPPAERTITISGAGQASANASFENAYAPDTGSFRVKRAITGDRPAGAGPSTVAYSCTNGVAGELELAGDGDEARGPALPSGASCTIERAPRTVDGYAVATSYSATRTTITKGSDELLTVTDDYRALKGAFTIAKSVDGDGAALVGDQEFSFEYTCAPTGGDPLTRTVSVKAGQSIQVEDVPAGTCTVKEAAVDVPNASSARSLTVNGSAEAVADGAATVRVADGASAVVASTSTYTLDAGSFSVTGRAAGGALESAPGAFAFDYACADASGRSVGAGTLRVGAGETRTAGPFPVGSSCGIAQEDARVGGAGLATSWTVDGAAAQGQRVVVGIGAKGSTAAVEAVNTYTRETARFAVVKNVEANGAPVPQSFTFTYVCGAGGESRVLTVPGDGTPVESEELPVGTQCALAEQTDAAWVPGHSLSAQIADGGVVEVGPQGSVARVVATNTYTPIEAEQGDPGPDAGPSGGAGLALTGSSAPVLLGGSLALAVLGGSILVLRRRGAASD</sequence>
<feature type="region of interest" description="Disordered" evidence="1">
    <location>
        <begin position="1071"/>
        <end position="1090"/>
    </location>
</feature>
<evidence type="ECO:0000259" key="3">
    <source>
        <dbReference type="Pfam" id="PF19407"/>
    </source>
</evidence>
<feature type="domain" description="DUF5979" evidence="3">
    <location>
        <begin position="864"/>
        <end position="968"/>
    </location>
</feature>
<evidence type="ECO:0000313" key="5">
    <source>
        <dbReference type="EMBL" id="AOS47373.1"/>
    </source>
</evidence>
<feature type="domain" description="DUF5979" evidence="3">
    <location>
        <begin position="403"/>
        <end position="540"/>
    </location>
</feature>
<keyword evidence="2" id="KW-0812">Transmembrane</keyword>
<feature type="transmembrane region" description="Helical" evidence="2">
    <location>
        <begin position="1100"/>
        <end position="1118"/>
    </location>
</feature>